<dbReference type="KEGG" id="oni:Osc7112_4810"/>
<evidence type="ECO:0000259" key="1">
    <source>
        <dbReference type="Pfam" id="PF07878"/>
    </source>
</evidence>
<sequence length="67" mass="7567">MNTLPPNNVSPAKSPRVAFYPPPEIKEKLEKLASIERRSISQMALLLVEEGLERAQKEGKFNESKDD</sequence>
<gene>
    <name evidence="2" type="ORF">Osc7112_4810</name>
</gene>
<dbReference type="GO" id="GO:0006355">
    <property type="term" value="P:regulation of DNA-templated transcription"/>
    <property type="evidence" value="ECO:0007669"/>
    <property type="project" value="InterPro"/>
</dbReference>
<organism evidence="2 3">
    <name type="scientific">Phormidium nigroviride PCC 7112</name>
    <dbReference type="NCBI Taxonomy" id="179408"/>
    <lineage>
        <taxon>Bacteria</taxon>
        <taxon>Bacillati</taxon>
        <taxon>Cyanobacteriota</taxon>
        <taxon>Cyanophyceae</taxon>
        <taxon>Oscillatoriophycideae</taxon>
        <taxon>Oscillatoriales</taxon>
        <taxon>Oscillatoriaceae</taxon>
        <taxon>Phormidium</taxon>
    </lineage>
</organism>
<dbReference type="eggNOG" id="ENOG5033H8B">
    <property type="taxonomic scope" value="Bacteria"/>
</dbReference>
<dbReference type="EMBL" id="CP003614">
    <property type="protein sequence ID" value="AFZ09088.1"/>
    <property type="molecule type" value="Genomic_DNA"/>
</dbReference>
<dbReference type="STRING" id="179408.Osc7112_4810"/>
<dbReference type="HOGENOM" id="CLU_206302_1_0_3"/>
<evidence type="ECO:0000313" key="3">
    <source>
        <dbReference type="Proteomes" id="UP000010478"/>
    </source>
</evidence>
<dbReference type="InterPro" id="IPR010985">
    <property type="entry name" value="Ribbon_hlx_hlx"/>
</dbReference>
<evidence type="ECO:0000313" key="2">
    <source>
        <dbReference type="EMBL" id="AFZ09088.1"/>
    </source>
</evidence>
<dbReference type="AlphaFoldDB" id="K9VLX7"/>
<feature type="domain" description="CopG-like ribbon-helix-helix" evidence="1">
    <location>
        <begin position="14"/>
        <end position="56"/>
    </location>
</feature>
<protein>
    <recommendedName>
        <fullName evidence="1">CopG-like ribbon-helix-helix domain-containing protein</fullName>
    </recommendedName>
</protein>
<dbReference type="InterPro" id="IPR012869">
    <property type="entry name" value="RHH_5"/>
</dbReference>
<dbReference type="Proteomes" id="UP000010478">
    <property type="component" value="Chromosome"/>
</dbReference>
<name>K9VLX7_9CYAN</name>
<reference evidence="2 3" key="1">
    <citation type="submission" date="2012-05" db="EMBL/GenBank/DDBJ databases">
        <title>Finished chromosome of genome of Oscillatoria sp. PCC 7112.</title>
        <authorList>
            <consortium name="US DOE Joint Genome Institute"/>
            <person name="Gugger M."/>
            <person name="Coursin T."/>
            <person name="Rippka R."/>
            <person name="Tandeau De Marsac N."/>
            <person name="Huntemann M."/>
            <person name="Wei C.-L."/>
            <person name="Han J."/>
            <person name="Detter J.C."/>
            <person name="Han C."/>
            <person name="Tapia R."/>
            <person name="Davenport K."/>
            <person name="Daligault H."/>
            <person name="Erkkila T."/>
            <person name="Gu W."/>
            <person name="Munk A.C.C."/>
            <person name="Teshima H."/>
            <person name="Xu Y."/>
            <person name="Chain P."/>
            <person name="Chen A."/>
            <person name="Krypides N."/>
            <person name="Mavromatis K."/>
            <person name="Markowitz V."/>
            <person name="Szeto E."/>
            <person name="Ivanova N."/>
            <person name="Mikhailova N."/>
            <person name="Ovchinnikova G."/>
            <person name="Pagani I."/>
            <person name="Pati A."/>
            <person name="Goodwin L."/>
            <person name="Peters L."/>
            <person name="Pitluck S."/>
            <person name="Woyke T."/>
            <person name="Kerfeld C."/>
        </authorList>
    </citation>
    <scope>NUCLEOTIDE SEQUENCE [LARGE SCALE GENOMIC DNA]</scope>
    <source>
        <strain evidence="2 3">PCC 7112</strain>
    </source>
</reference>
<keyword evidence="3" id="KW-1185">Reference proteome</keyword>
<accession>K9VLX7</accession>
<dbReference type="SUPFAM" id="SSF47598">
    <property type="entry name" value="Ribbon-helix-helix"/>
    <property type="match status" value="1"/>
</dbReference>
<dbReference type="RefSeq" id="WP_015178320.1">
    <property type="nucleotide sequence ID" value="NC_019729.1"/>
</dbReference>
<dbReference type="Pfam" id="PF07878">
    <property type="entry name" value="RHH_5"/>
    <property type="match status" value="1"/>
</dbReference>
<proteinExistence type="predicted"/>